<proteinExistence type="predicted"/>
<gene>
    <name evidence="2" type="ORF">SAMN05661093_01750</name>
</gene>
<protein>
    <submittedName>
        <fullName evidence="2">Uncharacterized protein</fullName>
    </submittedName>
</protein>
<accession>A0A1W2BJG0</accession>
<dbReference type="AlphaFoldDB" id="A0A1W2BJG0"/>
<keyword evidence="1" id="KW-0472">Membrane</keyword>
<sequence>MSIIGNVITAVVALLGVVIGGWLTVRNQERSWQREHSRQWRDIRLAAYNEFLAACRQYIAFTLEPTAKITAVPHPREPGQMMPFFDEAGRPYKEKLESAFTAVRLVSELPDTVRTVVTVVNRARQIAAARATHSEADLPSEPFKVLWSAEQEFLVAARLELGLSAMPRAPGTN</sequence>
<dbReference type="OrthoDB" id="4541633at2"/>
<organism evidence="2 3">
    <name type="scientific">Kibdelosporangium aridum</name>
    <dbReference type="NCBI Taxonomy" id="2030"/>
    <lineage>
        <taxon>Bacteria</taxon>
        <taxon>Bacillati</taxon>
        <taxon>Actinomycetota</taxon>
        <taxon>Actinomycetes</taxon>
        <taxon>Pseudonocardiales</taxon>
        <taxon>Pseudonocardiaceae</taxon>
        <taxon>Kibdelosporangium</taxon>
    </lineage>
</organism>
<reference evidence="2 3" key="1">
    <citation type="submission" date="2017-04" db="EMBL/GenBank/DDBJ databases">
        <authorList>
            <person name="Afonso C.L."/>
            <person name="Miller P.J."/>
            <person name="Scott M.A."/>
            <person name="Spackman E."/>
            <person name="Goraichik I."/>
            <person name="Dimitrov K.M."/>
            <person name="Suarez D.L."/>
            <person name="Swayne D.E."/>
        </authorList>
    </citation>
    <scope>NUCLEOTIDE SEQUENCE [LARGE SCALE GENOMIC DNA]</scope>
    <source>
        <strain evidence="2 3">DSM 43828</strain>
    </source>
</reference>
<evidence type="ECO:0000313" key="3">
    <source>
        <dbReference type="Proteomes" id="UP000192674"/>
    </source>
</evidence>
<keyword evidence="1" id="KW-0812">Transmembrane</keyword>
<name>A0A1W2BJG0_KIBAR</name>
<evidence type="ECO:0000256" key="1">
    <source>
        <dbReference type="SAM" id="Phobius"/>
    </source>
</evidence>
<dbReference type="RefSeq" id="WP_084425364.1">
    <property type="nucleotide sequence ID" value="NZ_FWXV01000001.1"/>
</dbReference>
<dbReference type="Proteomes" id="UP000192674">
    <property type="component" value="Unassembled WGS sequence"/>
</dbReference>
<feature type="transmembrane region" description="Helical" evidence="1">
    <location>
        <begin position="6"/>
        <end position="25"/>
    </location>
</feature>
<dbReference type="EMBL" id="FWXV01000001">
    <property type="protein sequence ID" value="SMC73087.1"/>
    <property type="molecule type" value="Genomic_DNA"/>
</dbReference>
<keyword evidence="3" id="KW-1185">Reference proteome</keyword>
<evidence type="ECO:0000313" key="2">
    <source>
        <dbReference type="EMBL" id="SMC73087.1"/>
    </source>
</evidence>
<keyword evidence="1" id="KW-1133">Transmembrane helix</keyword>